<feature type="transmembrane region" description="Helical" evidence="1">
    <location>
        <begin position="13"/>
        <end position="34"/>
    </location>
</feature>
<organism evidence="2 3">
    <name type="scientific">Sporosarcina oncorhynchi</name>
    <dbReference type="NCBI Taxonomy" id="3056444"/>
    <lineage>
        <taxon>Bacteria</taxon>
        <taxon>Bacillati</taxon>
        <taxon>Bacillota</taxon>
        <taxon>Bacilli</taxon>
        <taxon>Bacillales</taxon>
        <taxon>Caryophanaceae</taxon>
        <taxon>Sporosarcina</taxon>
    </lineage>
</organism>
<dbReference type="Proteomes" id="UP001303902">
    <property type="component" value="Chromosome"/>
</dbReference>
<evidence type="ECO:0000313" key="2">
    <source>
        <dbReference type="EMBL" id="WOV87014.1"/>
    </source>
</evidence>
<accession>A0ABZ0L4A5</accession>
<proteinExistence type="predicted"/>
<sequence>MGYNNFDNGLFDFAPIFITIVFIVVIGGILFTIVKGVGQWSTNNASPRLTVPAQVITKRTNTWGGSNDTSATTDYYITFQVESGDRMELKIAGSEYGMLAEGDFGLLTFQGTRYGGFERKV</sequence>
<dbReference type="Gene3D" id="2.40.50.660">
    <property type="match status" value="1"/>
</dbReference>
<keyword evidence="1" id="KW-0812">Transmembrane</keyword>
<evidence type="ECO:0000256" key="1">
    <source>
        <dbReference type="SAM" id="Phobius"/>
    </source>
</evidence>
<dbReference type="InterPro" id="IPR019635">
    <property type="entry name" value="DUF2500"/>
</dbReference>
<evidence type="ECO:0000313" key="3">
    <source>
        <dbReference type="Proteomes" id="UP001303902"/>
    </source>
</evidence>
<dbReference type="RefSeq" id="WP_317966704.1">
    <property type="nucleotide sequence ID" value="NZ_CP129118.1"/>
</dbReference>
<keyword evidence="3" id="KW-1185">Reference proteome</keyword>
<keyword evidence="1" id="KW-0472">Membrane</keyword>
<gene>
    <name evidence="2" type="ORF">QWT69_14215</name>
</gene>
<name>A0ABZ0L4A5_9BACL</name>
<keyword evidence="1" id="KW-1133">Transmembrane helix</keyword>
<protein>
    <submittedName>
        <fullName evidence="2">DUF2500 domain-containing protein</fullName>
    </submittedName>
</protein>
<dbReference type="Pfam" id="PF10694">
    <property type="entry name" value="DUF2500"/>
    <property type="match status" value="1"/>
</dbReference>
<reference evidence="2 3" key="1">
    <citation type="submission" date="2023-06" db="EMBL/GenBank/DDBJ databases">
        <title>Sporosarcina sp. nov., isolated from Korean tranditional fermented seafood 'Jeotgal'.</title>
        <authorList>
            <person name="Yang A.I."/>
            <person name="Shin N.-R."/>
        </authorList>
    </citation>
    <scope>NUCLEOTIDE SEQUENCE [LARGE SCALE GENOMIC DNA]</scope>
    <source>
        <strain evidence="2 3">T2O-4</strain>
    </source>
</reference>
<dbReference type="EMBL" id="CP129118">
    <property type="protein sequence ID" value="WOV87014.1"/>
    <property type="molecule type" value="Genomic_DNA"/>
</dbReference>